<dbReference type="EMBL" id="WHJC01000299">
    <property type="protein sequence ID" value="MPQ44742.1"/>
    <property type="molecule type" value="Genomic_DNA"/>
</dbReference>
<dbReference type="Proteomes" id="UP000430345">
    <property type="component" value="Unassembled WGS sequence"/>
</dbReference>
<gene>
    <name evidence="1" type="ORF">GBZ86_13455</name>
</gene>
<protein>
    <submittedName>
        <fullName evidence="1">Uncharacterized protein</fullName>
    </submittedName>
</protein>
<accession>A0A6I1MRA1</accession>
<dbReference type="RefSeq" id="WP_152891466.1">
    <property type="nucleotide sequence ID" value="NZ_WHJC01000299.1"/>
</dbReference>
<evidence type="ECO:0000313" key="2">
    <source>
        <dbReference type="Proteomes" id="UP000430345"/>
    </source>
</evidence>
<proteinExistence type="predicted"/>
<dbReference type="OrthoDB" id="1726259at2"/>
<sequence>MTKTYKYNSVNGILSGSAQLDKTTGFIKGVNSGAVTILLNVEDAGIYNMEFEYIGEDINRELKIDINGINTGTIYSLPPTNGGQSIDAKTFTVPINLNSKNNTIKFYGINNNYVTSIGPIIVTLISLESVLPNNEFYDISTVSFKNMHLNVVKRIANMMGGPLDGSATLNLDILKEGVYNLSIKYLAGDNNRTMTIDINGINNGKSYCFPKTINWNIGNIKIFTLPILLFKGINNIKLHGDGINYAPYISDIKISLDN</sequence>
<organism evidence="1 2">
    <name type="scientific">Clostridium tarantellae</name>
    <dbReference type="NCBI Taxonomy" id="39493"/>
    <lineage>
        <taxon>Bacteria</taxon>
        <taxon>Bacillati</taxon>
        <taxon>Bacillota</taxon>
        <taxon>Clostridia</taxon>
        <taxon>Eubacteriales</taxon>
        <taxon>Clostridiaceae</taxon>
        <taxon>Clostridium</taxon>
    </lineage>
</organism>
<dbReference type="Gene3D" id="2.60.120.260">
    <property type="entry name" value="Galactose-binding domain-like"/>
    <property type="match status" value="2"/>
</dbReference>
<evidence type="ECO:0000313" key="1">
    <source>
        <dbReference type="EMBL" id="MPQ44742.1"/>
    </source>
</evidence>
<name>A0A6I1MRA1_9CLOT</name>
<reference evidence="1 2" key="1">
    <citation type="submission" date="2019-10" db="EMBL/GenBank/DDBJ databases">
        <title>The Genome Sequence of Clostridium tarantellae Isolated from Fish Brain.</title>
        <authorList>
            <person name="Bano L."/>
            <person name="Kiel M."/>
            <person name="Sales G."/>
            <person name="Doxey A.C."/>
            <person name="Mansfield M.J."/>
            <person name="Schiavone M."/>
            <person name="Rossetto O."/>
            <person name="Pirazzini M."/>
            <person name="Dobrindt U."/>
            <person name="Montecucco C."/>
        </authorList>
    </citation>
    <scope>NUCLEOTIDE SEQUENCE [LARGE SCALE GENOMIC DNA]</scope>
    <source>
        <strain evidence="1 2">DSM 3997</strain>
    </source>
</reference>
<dbReference type="AlphaFoldDB" id="A0A6I1MRA1"/>
<comment type="caution">
    <text evidence="1">The sequence shown here is derived from an EMBL/GenBank/DDBJ whole genome shotgun (WGS) entry which is preliminary data.</text>
</comment>
<keyword evidence="2" id="KW-1185">Reference proteome</keyword>